<proteinExistence type="predicted"/>
<reference evidence="4" key="1">
    <citation type="submission" date="2019-05" db="EMBL/GenBank/DDBJ databases">
        <title>Metatranscriptomic reconstruction reveals RNA viruses with the potential to shape carbon cycling in soil.</title>
        <authorList>
            <person name="Starr E.P."/>
            <person name="Nuccio E."/>
            <person name="Pett-Ridge J."/>
            <person name="Banfield J.F."/>
            <person name="Firestone M.K."/>
        </authorList>
    </citation>
    <scope>NUCLEOTIDE SEQUENCE</scope>
    <source>
        <strain evidence="4">H2_Rhizo_33_scaffold_706</strain>
    </source>
</reference>
<accession>A0A514D924</accession>
<name>A0A514D924_9VIRU</name>
<evidence type="ECO:0000256" key="1">
    <source>
        <dbReference type="ARBA" id="ARBA00004328"/>
    </source>
</evidence>
<gene>
    <name evidence="4" type="ORF">H2Rhizo33706_000002</name>
</gene>
<dbReference type="InterPro" id="IPR015954">
    <property type="entry name" value="Phage_RNA-type_capsid"/>
</dbReference>
<keyword evidence="2" id="KW-0167">Capsid protein</keyword>
<organism evidence="4">
    <name type="scientific">Leviviridae sp</name>
    <dbReference type="NCBI Taxonomy" id="2027243"/>
    <lineage>
        <taxon>Viruses</taxon>
        <taxon>Riboviria</taxon>
        <taxon>Orthornavirae</taxon>
        <taxon>Lenarviricota</taxon>
        <taxon>Leviviricetes</taxon>
        <taxon>Norzivirales</taxon>
        <taxon>Fiersviridae</taxon>
    </lineage>
</organism>
<dbReference type="EMBL" id="MN035273">
    <property type="protein sequence ID" value="QDH90112.1"/>
    <property type="molecule type" value="Genomic_RNA"/>
</dbReference>
<dbReference type="Gene3D" id="3.30.380.10">
    <property type="entry name" value="MS2 Viral Coat Protein"/>
    <property type="match status" value="1"/>
</dbReference>
<comment type="subcellular location">
    <subcellularLocation>
        <location evidence="1">Virion</location>
    </subcellularLocation>
</comment>
<protein>
    <submittedName>
        <fullName evidence="4">Uncharacterized protein</fullName>
    </submittedName>
</protein>
<evidence type="ECO:0000313" key="4">
    <source>
        <dbReference type="EMBL" id="QDH90112.1"/>
    </source>
</evidence>
<evidence type="ECO:0000256" key="2">
    <source>
        <dbReference type="ARBA" id="ARBA00022561"/>
    </source>
</evidence>
<keyword evidence="3" id="KW-0946">Virion</keyword>
<dbReference type="SUPFAM" id="SSF55405">
    <property type="entry name" value="RNA bacteriophage capsid protein"/>
    <property type="match status" value="1"/>
</dbReference>
<dbReference type="GO" id="GO:0019028">
    <property type="term" value="C:viral capsid"/>
    <property type="evidence" value="ECO:0007669"/>
    <property type="project" value="UniProtKB-KW"/>
</dbReference>
<evidence type="ECO:0000256" key="3">
    <source>
        <dbReference type="ARBA" id="ARBA00022844"/>
    </source>
</evidence>
<sequence length="143" mass="15591">MASNIVLADAQATPVNHTFVPMGRDKNGVFWFEDQSLPSAIGYWKISAELVKPSVAVAKQNSEGRTSRVKIGLHEPILETVSNATVTGIAPAPTISYVVRSYFEFVLPERASLQNRKDIRKMAANLLADATIVATVENLSYIS</sequence>